<gene>
    <name evidence="1" type="ORF">RNB18_27155</name>
</gene>
<comment type="caution">
    <text evidence="1">The sequence shown here is derived from an EMBL/GenBank/DDBJ whole genome shotgun (WGS) entry which is preliminary data.</text>
</comment>
<dbReference type="Proteomes" id="UP001183824">
    <property type="component" value="Unassembled WGS sequence"/>
</dbReference>
<organism evidence="1 2">
    <name type="scientific">Streptomyces doebereineriae</name>
    <dbReference type="NCBI Taxonomy" id="3075528"/>
    <lineage>
        <taxon>Bacteria</taxon>
        <taxon>Bacillati</taxon>
        <taxon>Actinomycetota</taxon>
        <taxon>Actinomycetes</taxon>
        <taxon>Kitasatosporales</taxon>
        <taxon>Streptomycetaceae</taxon>
        <taxon>Streptomyces</taxon>
    </lineage>
</organism>
<sequence length="71" mass="7722">MSQITLEQRLRAGLFFQTNAVITQRDCGDGTGRGLVERLPGLTEGRRCMQAGRAAPGLCWARVNSAWPSST</sequence>
<reference evidence="2" key="1">
    <citation type="submission" date="2023-07" db="EMBL/GenBank/DDBJ databases">
        <title>30 novel species of actinomycetes from the DSMZ collection.</title>
        <authorList>
            <person name="Nouioui I."/>
        </authorList>
    </citation>
    <scope>NUCLEOTIDE SEQUENCE [LARGE SCALE GENOMIC DNA]</scope>
    <source>
        <strain evidence="2">DSM 41640</strain>
    </source>
</reference>
<evidence type="ECO:0000313" key="2">
    <source>
        <dbReference type="Proteomes" id="UP001183824"/>
    </source>
</evidence>
<dbReference type="EMBL" id="JAVREZ010000010">
    <property type="protein sequence ID" value="MDT0483843.1"/>
    <property type="molecule type" value="Genomic_DNA"/>
</dbReference>
<evidence type="ECO:0000313" key="1">
    <source>
        <dbReference type="EMBL" id="MDT0483843.1"/>
    </source>
</evidence>
<protein>
    <submittedName>
        <fullName evidence="1">Uncharacterized protein</fullName>
    </submittedName>
</protein>
<name>A0ABU2VE50_9ACTN</name>
<proteinExistence type="predicted"/>
<keyword evidence="2" id="KW-1185">Reference proteome</keyword>
<dbReference type="RefSeq" id="WP_311716729.1">
    <property type="nucleotide sequence ID" value="NZ_JAVREZ010000010.1"/>
</dbReference>
<accession>A0ABU2VE50</accession>